<keyword evidence="4 6" id="KW-0472">Membrane</keyword>
<feature type="transmembrane region" description="Helical" evidence="6">
    <location>
        <begin position="281"/>
        <end position="304"/>
    </location>
</feature>
<reference evidence="7" key="1">
    <citation type="journal article" date="2021" name="New Phytol.">
        <title>Evolutionary innovations through gain and loss of genes in the ectomycorrhizal Boletales.</title>
        <authorList>
            <person name="Wu G."/>
            <person name="Miyauchi S."/>
            <person name="Morin E."/>
            <person name="Kuo A."/>
            <person name="Drula E."/>
            <person name="Varga T."/>
            <person name="Kohler A."/>
            <person name="Feng B."/>
            <person name="Cao Y."/>
            <person name="Lipzen A."/>
            <person name="Daum C."/>
            <person name="Hundley H."/>
            <person name="Pangilinan J."/>
            <person name="Johnson J."/>
            <person name="Barry K."/>
            <person name="LaButti K."/>
            <person name="Ng V."/>
            <person name="Ahrendt S."/>
            <person name="Min B."/>
            <person name="Choi I.G."/>
            <person name="Park H."/>
            <person name="Plett J.M."/>
            <person name="Magnuson J."/>
            <person name="Spatafora J.W."/>
            <person name="Nagy L.G."/>
            <person name="Henrissat B."/>
            <person name="Grigoriev I.V."/>
            <person name="Yang Z.L."/>
            <person name="Xu J."/>
            <person name="Martin F.M."/>
        </authorList>
    </citation>
    <scope>NUCLEOTIDE SEQUENCE</scope>
    <source>
        <strain evidence="7">KKN 215</strain>
    </source>
</reference>
<evidence type="ECO:0000256" key="6">
    <source>
        <dbReference type="SAM" id="Phobius"/>
    </source>
</evidence>
<feature type="transmembrane region" description="Helical" evidence="6">
    <location>
        <begin position="166"/>
        <end position="184"/>
    </location>
</feature>
<feature type="transmembrane region" description="Helical" evidence="6">
    <location>
        <begin position="446"/>
        <end position="466"/>
    </location>
</feature>
<feature type="transmembrane region" description="Helical" evidence="6">
    <location>
        <begin position="382"/>
        <end position="402"/>
    </location>
</feature>
<feature type="transmembrane region" description="Helical" evidence="6">
    <location>
        <begin position="49"/>
        <end position="74"/>
    </location>
</feature>
<feature type="transmembrane region" description="Helical" evidence="6">
    <location>
        <begin position="242"/>
        <end position="260"/>
    </location>
</feature>
<feature type="transmembrane region" description="Helical" evidence="6">
    <location>
        <begin position="128"/>
        <end position="146"/>
    </location>
</feature>
<keyword evidence="3 6" id="KW-1133">Transmembrane helix</keyword>
<feature type="transmembrane region" description="Helical" evidence="6">
    <location>
        <begin position="204"/>
        <end position="222"/>
    </location>
</feature>
<gene>
    <name evidence="7" type="ORF">BXZ70DRAFT_1030955</name>
</gene>
<organism evidence="7 8">
    <name type="scientific">Cristinia sonorae</name>
    <dbReference type="NCBI Taxonomy" id="1940300"/>
    <lineage>
        <taxon>Eukaryota</taxon>
        <taxon>Fungi</taxon>
        <taxon>Dikarya</taxon>
        <taxon>Basidiomycota</taxon>
        <taxon>Agaricomycotina</taxon>
        <taxon>Agaricomycetes</taxon>
        <taxon>Agaricomycetidae</taxon>
        <taxon>Agaricales</taxon>
        <taxon>Pleurotineae</taxon>
        <taxon>Stephanosporaceae</taxon>
        <taxon>Cristinia</taxon>
    </lineage>
</organism>
<dbReference type="EMBL" id="JAEVFJ010000021">
    <property type="protein sequence ID" value="KAH8097008.1"/>
    <property type="molecule type" value="Genomic_DNA"/>
</dbReference>
<dbReference type="PIRSF" id="PIRSF006060">
    <property type="entry name" value="AA_transporter"/>
    <property type="match status" value="1"/>
</dbReference>
<comment type="subcellular location">
    <subcellularLocation>
        <location evidence="1">Membrane</location>
        <topology evidence="1">Multi-pass membrane protein</topology>
    </subcellularLocation>
</comment>
<dbReference type="PANTHER" id="PTHR11785:SF498">
    <property type="entry name" value="HIGH-AFFINITY METHIONINE PERMEASE"/>
    <property type="match status" value="1"/>
</dbReference>
<evidence type="ECO:0000313" key="7">
    <source>
        <dbReference type="EMBL" id="KAH8097008.1"/>
    </source>
</evidence>
<evidence type="ECO:0000313" key="8">
    <source>
        <dbReference type="Proteomes" id="UP000813824"/>
    </source>
</evidence>
<feature type="region of interest" description="Disordered" evidence="5">
    <location>
        <begin position="1"/>
        <end position="41"/>
    </location>
</feature>
<name>A0A8K0UKX8_9AGAR</name>
<dbReference type="InterPro" id="IPR050598">
    <property type="entry name" value="AminoAcid_Transporter"/>
</dbReference>
<dbReference type="InterPro" id="IPR002293">
    <property type="entry name" value="AA/rel_permease1"/>
</dbReference>
<proteinExistence type="predicted"/>
<evidence type="ECO:0000256" key="5">
    <source>
        <dbReference type="SAM" id="MobiDB-lite"/>
    </source>
</evidence>
<dbReference type="Pfam" id="PF13520">
    <property type="entry name" value="AA_permease_2"/>
    <property type="match status" value="1"/>
</dbReference>
<dbReference type="OrthoDB" id="5982228at2759"/>
<keyword evidence="8" id="KW-1185">Reference proteome</keyword>
<dbReference type="AlphaFoldDB" id="A0A8K0UKX8"/>
<evidence type="ECO:0000256" key="2">
    <source>
        <dbReference type="ARBA" id="ARBA00022692"/>
    </source>
</evidence>
<sequence length="535" mass="59017">MAASTNGTGGVETEPLLRSRNNSSQPAYDASPDDDDSLMRGEEDGKRQLGLVSASFLIFNRVIGTGIFATPSVILRASGSVGMSLVMWVLGATVAACGTAVYIELGTGLPRNGGEKVYLEYIYRNPKFLASSVYAMYAVFIAWQSASATVFGEYVVHALNPTNGSFPISSRFVSLICMTFAFVIHGTRLQWGLRIQNALATFKLLILVGMAFSGLAVLSGLIELKEPPDNFKWPVMWKGSGSGGVNAFVTGLYNIIWSFIGYSNANYALSEIRNPVRTIRIAAPSAMLLVTLMYFLVNIAYYAVVDKEEILGSGRIAAALFFGKLWGIRAEQFVSVIIACSAMGNVLAVLFTQSRVIQELGRQGVLPFSSFFASNKPFNTPLGGLFAQWLITSFIIAAVPSGDAYHFMLNMSSYPLSLINMFVSVGLLLLHTPFLKYEWDPPFRAYRVATVFFFLSNVFLVFAPLIPPADGFRPYEWLPYWLHVLVASSISLVGISYWYMRFRWLPTRGGYRYVQEQIVEDDGTTRNVIRKVVAI</sequence>
<evidence type="ECO:0000256" key="3">
    <source>
        <dbReference type="ARBA" id="ARBA00022989"/>
    </source>
</evidence>
<dbReference type="GO" id="GO:0015179">
    <property type="term" value="F:L-amino acid transmembrane transporter activity"/>
    <property type="evidence" value="ECO:0007669"/>
    <property type="project" value="TreeGrafter"/>
</dbReference>
<feature type="transmembrane region" description="Helical" evidence="6">
    <location>
        <begin position="478"/>
        <end position="499"/>
    </location>
</feature>
<dbReference type="PANTHER" id="PTHR11785">
    <property type="entry name" value="AMINO ACID TRANSPORTER"/>
    <property type="match status" value="1"/>
</dbReference>
<feature type="transmembrane region" description="Helical" evidence="6">
    <location>
        <begin position="414"/>
        <end position="434"/>
    </location>
</feature>
<feature type="transmembrane region" description="Helical" evidence="6">
    <location>
        <begin position="86"/>
        <end position="107"/>
    </location>
</feature>
<dbReference type="GO" id="GO:0016020">
    <property type="term" value="C:membrane"/>
    <property type="evidence" value="ECO:0007669"/>
    <property type="project" value="UniProtKB-SubCell"/>
</dbReference>
<protein>
    <submittedName>
        <fullName evidence="7">Amino acid transporter</fullName>
    </submittedName>
</protein>
<evidence type="ECO:0000256" key="1">
    <source>
        <dbReference type="ARBA" id="ARBA00004141"/>
    </source>
</evidence>
<feature type="transmembrane region" description="Helical" evidence="6">
    <location>
        <begin position="333"/>
        <end position="352"/>
    </location>
</feature>
<accession>A0A8K0UKX8</accession>
<dbReference type="Proteomes" id="UP000813824">
    <property type="component" value="Unassembled WGS sequence"/>
</dbReference>
<comment type="caution">
    <text evidence="7">The sequence shown here is derived from an EMBL/GenBank/DDBJ whole genome shotgun (WGS) entry which is preliminary data.</text>
</comment>
<dbReference type="Gene3D" id="1.20.1740.10">
    <property type="entry name" value="Amino acid/polyamine transporter I"/>
    <property type="match status" value="1"/>
</dbReference>
<evidence type="ECO:0000256" key="4">
    <source>
        <dbReference type="ARBA" id="ARBA00023136"/>
    </source>
</evidence>
<keyword evidence="2 6" id="KW-0812">Transmembrane</keyword>